<dbReference type="PANTHER" id="PTHR35560:SF3">
    <property type="entry name" value="PEPTIDASE S9 PROLYL OLIGOPEPTIDASE CATALYTIC DOMAIN-CONTAINING PROTEIN"/>
    <property type="match status" value="1"/>
</dbReference>
<dbReference type="InterPro" id="IPR029058">
    <property type="entry name" value="AB_hydrolase_fold"/>
</dbReference>
<dbReference type="SUPFAM" id="SSF53474">
    <property type="entry name" value="alpha/beta-Hydrolases"/>
    <property type="match status" value="1"/>
</dbReference>
<name>A0A382MHF2_9ZZZZ</name>
<proteinExistence type="predicted"/>
<evidence type="ECO:0008006" key="2">
    <source>
        <dbReference type="Google" id="ProtNLM"/>
    </source>
</evidence>
<evidence type="ECO:0000313" key="1">
    <source>
        <dbReference type="EMBL" id="SVC48289.1"/>
    </source>
</evidence>
<dbReference type="PANTHER" id="PTHR35560">
    <property type="entry name" value="BLL0132 PROTEIN"/>
    <property type="match status" value="1"/>
</dbReference>
<dbReference type="EMBL" id="UINC01093678">
    <property type="protein sequence ID" value="SVC48289.1"/>
    <property type="molecule type" value="Genomic_DNA"/>
</dbReference>
<reference evidence="1" key="1">
    <citation type="submission" date="2018-05" db="EMBL/GenBank/DDBJ databases">
        <authorList>
            <person name="Lanie J.A."/>
            <person name="Ng W.-L."/>
            <person name="Kazmierczak K.M."/>
            <person name="Andrzejewski T.M."/>
            <person name="Davidsen T.M."/>
            <person name="Wayne K.J."/>
            <person name="Tettelin H."/>
            <person name="Glass J.I."/>
            <person name="Rusch D."/>
            <person name="Podicherti R."/>
            <person name="Tsui H.-C.T."/>
            <person name="Winkler M.E."/>
        </authorList>
    </citation>
    <scope>NUCLEOTIDE SEQUENCE</scope>
</reference>
<accession>A0A382MHF2</accession>
<dbReference type="Gene3D" id="3.40.50.1820">
    <property type="entry name" value="alpha/beta hydrolase"/>
    <property type="match status" value="1"/>
</dbReference>
<protein>
    <recommendedName>
        <fullName evidence="2">AB hydrolase-1 domain-containing protein</fullName>
    </recommendedName>
</protein>
<organism evidence="1">
    <name type="scientific">marine metagenome</name>
    <dbReference type="NCBI Taxonomy" id="408172"/>
    <lineage>
        <taxon>unclassified sequences</taxon>
        <taxon>metagenomes</taxon>
        <taxon>ecological metagenomes</taxon>
    </lineage>
</organism>
<dbReference type="AlphaFoldDB" id="A0A382MHF2"/>
<sequence length="341" mass="37025">MTHFRLTVLLLLLACGDGGIEPTPPGVTDSGSRPVPCLSSESICTERISIGTSLYLPVFSTHSLYEGNDEVTRGLIIVHGTGRNADDYFRRGFQAAEAVGLQRHTVVVSPHFQTSSDGPAADEPFWSSGGWKRGSLSSSDGPLPRVSSYTAIDKIVELLSDPSRFPALTEIVMTGHSAGGQVAHRYAAASRAEENFGAVSFRYVVANPSTYLYLRAEREVDSTFVVPDVSGCPDYDDWHYGLRSLYNYATVVGMDTIRTQLVRRDVRILLGSADTLGAQLDVSCGANLQGRHRFERGQTLVRFMDWLSSSHRHQEMIVPGSGHSSSGMYLSAVGLDALFGT</sequence>
<gene>
    <name evidence="1" type="ORF">METZ01_LOCUS301143</name>
</gene>